<reference evidence="2 3" key="3">
    <citation type="journal article" date="2013" name="Rice">
        <title>Improvement of the Oryza sativa Nipponbare reference genome using next generation sequence and optical map data.</title>
        <authorList>
            <person name="Kawahara Y."/>
            <person name="de la Bastide M."/>
            <person name="Hamilton J.P."/>
            <person name="Kanamori H."/>
            <person name="McCombie W.R."/>
            <person name="Ouyang S."/>
            <person name="Schwartz D.C."/>
            <person name="Tanaka T."/>
            <person name="Wu J."/>
            <person name="Zhou S."/>
            <person name="Childs K.L."/>
            <person name="Davidson R.M."/>
            <person name="Lin H."/>
            <person name="Quesada-Ocampo L."/>
            <person name="Vaillancourt B."/>
            <person name="Sakai H."/>
            <person name="Lee S.S."/>
            <person name="Kim J."/>
            <person name="Numa H."/>
            <person name="Itoh T."/>
            <person name="Buell C.R."/>
            <person name="Matsumoto T."/>
        </authorList>
    </citation>
    <scope>NUCLEOTIDE SEQUENCE [LARGE SCALE GENOMIC DNA]</scope>
    <source>
        <strain evidence="3">cv. Nipponbare</strain>
    </source>
</reference>
<feature type="compositionally biased region" description="Polar residues" evidence="1">
    <location>
        <begin position="67"/>
        <end position="90"/>
    </location>
</feature>
<feature type="region of interest" description="Disordered" evidence="1">
    <location>
        <begin position="67"/>
        <end position="128"/>
    </location>
</feature>
<protein>
    <submittedName>
        <fullName evidence="2">Os05g0161600 protein</fullName>
    </submittedName>
</protein>
<accession>A0A0P0WI98</accession>
<evidence type="ECO:0000256" key="1">
    <source>
        <dbReference type="SAM" id="MobiDB-lite"/>
    </source>
</evidence>
<reference evidence="2 3" key="2">
    <citation type="journal article" date="2013" name="Plant Cell Physiol.">
        <title>Rice Annotation Project Database (RAP-DB): an integrative and interactive database for rice genomics.</title>
        <authorList>
            <person name="Sakai H."/>
            <person name="Lee S.S."/>
            <person name="Tanaka T."/>
            <person name="Numa H."/>
            <person name="Kim J."/>
            <person name="Kawahara Y."/>
            <person name="Wakimoto H."/>
            <person name="Yang C.C."/>
            <person name="Iwamoto M."/>
            <person name="Abe T."/>
            <person name="Yamada Y."/>
            <person name="Muto A."/>
            <person name="Inokuchi H."/>
            <person name="Ikemura T."/>
            <person name="Matsumoto T."/>
            <person name="Sasaki T."/>
            <person name="Itoh T."/>
        </authorList>
    </citation>
    <scope>NUCLEOTIDE SEQUENCE [LARGE SCALE GENOMIC DNA]</scope>
    <source>
        <strain evidence="3">cv. Nipponbare</strain>
    </source>
</reference>
<name>A0A0P0WI98_ORYSJ</name>
<proteinExistence type="predicted"/>
<organism evidence="2 3">
    <name type="scientific">Oryza sativa subsp. japonica</name>
    <name type="common">Rice</name>
    <dbReference type="NCBI Taxonomy" id="39947"/>
    <lineage>
        <taxon>Eukaryota</taxon>
        <taxon>Viridiplantae</taxon>
        <taxon>Streptophyta</taxon>
        <taxon>Embryophyta</taxon>
        <taxon>Tracheophyta</taxon>
        <taxon>Spermatophyta</taxon>
        <taxon>Magnoliopsida</taxon>
        <taxon>Liliopsida</taxon>
        <taxon>Poales</taxon>
        <taxon>Poaceae</taxon>
        <taxon>BOP clade</taxon>
        <taxon>Oryzoideae</taxon>
        <taxon>Oryzeae</taxon>
        <taxon>Oryzinae</taxon>
        <taxon>Oryza</taxon>
        <taxon>Oryza sativa</taxon>
    </lineage>
</organism>
<sequence length="128" mass="13777">MESWLGPSCHQPTFSRHCSPRTGGCHPYVAISSNTSRACARSVARQRAGHSRQLHLLYAAAALFTQSPKSPSVTTSRTKNFSRRSASNGQPPAARSPTEKKELPESSMPARCDHRSASPDQKAGCAAE</sequence>
<reference evidence="3" key="1">
    <citation type="journal article" date="2005" name="Nature">
        <title>The map-based sequence of the rice genome.</title>
        <authorList>
            <consortium name="International rice genome sequencing project (IRGSP)"/>
            <person name="Matsumoto T."/>
            <person name="Wu J."/>
            <person name="Kanamori H."/>
            <person name="Katayose Y."/>
            <person name="Fujisawa M."/>
            <person name="Namiki N."/>
            <person name="Mizuno H."/>
            <person name="Yamamoto K."/>
            <person name="Antonio B.A."/>
            <person name="Baba T."/>
            <person name="Sakata K."/>
            <person name="Nagamura Y."/>
            <person name="Aoki H."/>
            <person name="Arikawa K."/>
            <person name="Arita K."/>
            <person name="Bito T."/>
            <person name="Chiden Y."/>
            <person name="Fujitsuka N."/>
            <person name="Fukunaka R."/>
            <person name="Hamada M."/>
            <person name="Harada C."/>
            <person name="Hayashi A."/>
            <person name="Hijishita S."/>
            <person name="Honda M."/>
            <person name="Hosokawa S."/>
            <person name="Ichikawa Y."/>
            <person name="Idonuma A."/>
            <person name="Iijima M."/>
            <person name="Ikeda M."/>
            <person name="Ikeno M."/>
            <person name="Ito K."/>
            <person name="Ito S."/>
            <person name="Ito T."/>
            <person name="Ito Y."/>
            <person name="Ito Y."/>
            <person name="Iwabuchi A."/>
            <person name="Kamiya K."/>
            <person name="Karasawa W."/>
            <person name="Kurita K."/>
            <person name="Katagiri S."/>
            <person name="Kikuta A."/>
            <person name="Kobayashi H."/>
            <person name="Kobayashi N."/>
            <person name="Machita K."/>
            <person name="Maehara T."/>
            <person name="Masukawa M."/>
            <person name="Mizubayashi T."/>
            <person name="Mukai Y."/>
            <person name="Nagasaki H."/>
            <person name="Nagata Y."/>
            <person name="Naito S."/>
            <person name="Nakashima M."/>
            <person name="Nakama Y."/>
            <person name="Nakamichi Y."/>
            <person name="Nakamura M."/>
            <person name="Meguro A."/>
            <person name="Negishi M."/>
            <person name="Ohta I."/>
            <person name="Ohta T."/>
            <person name="Okamoto M."/>
            <person name="Ono N."/>
            <person name="Saji S."/>
            <person name="Sakaguchi M."/>
            <person name="Sakai K."/>
            <person name="Shibata M."/>
            <person name="Shimokawa T."/>
            <person name="Song J."/>
            <person name="Takazaki Y."/>
            <person name="Terasawa K."/>
            <person name="Tsugane M."/>
            <person name="Tsuji K."/>
            <person name="Ueda S."/>
            <person name="Waki K."/>
            <person name="Yamagata H."/>
            <person name="Yamamoto M."/>
            <person name="Yamamoto S."/>
            <person name="Yamane H."/>
            <person name="Yoshiki S."/>
            <person name="Yoshihara R."/>
            <person name="Yukawa K."/>
            <person name="Zhong H."/>
            <person name="Yano M."/>
            <person name="Yuan Q."/>
            <person name="Ouyang S."/>
            <person name="Liu J."/>
            <person name="Jones K.M."/>
            <person name="Gansberger K."/>
            <person name="Moffat K."/>
            <person name="Hill J."/>
            <person name="Bera J."/>
            <person name="Fadrosh D."/>
            <person name="Jin S."/>
            <person name="Johri S."/>
            <person name="Kim M."/>
            <person name="Overton L."/>
            <person name="Reardon M."/>
            <person name="Tsitrin T."/>
            <person name="Vuong H."/>
            <person name="Weaver B."/>
            <person name="Ciecko A."/>
            <person name="Tallon L."/>
            <person name="Jackson J."/>
            <person name="Pai G."/>
            <person name="Aken S.V."/>
            <person name="Utterback T."/>
            <person name="Reidmuller S."/>
            <person name="Feldblyum T."/>
            <person name="Hsiao J."/>
            <person name="Zismann V."/>
            <person name="Iobst S."/>
            <person name="de Vazeille A.R."/>
            <person name="Buell C.R."/>
            <person name="Ying K."/>
            <person name="Li Y."/>
            <person name="Lu T."/>
            <person name="Huang Y."/>
            <person name="Zhao Q."/>
            <person name="Feng Q."/>
            <person name="Zhang L."/>
            <person name="Zhu J."/>
            <person name="Weng Q."/>
            <person name="Mu J."/>
            <person name="Lu Y."/>
            <person name="Fan D."/>
            <person name="Liu Y."/>
            <person name="Guan J."/>
            <person name="Zhang Y."/>
            <person name="Yu S."/>
            <person name="Liu X."/>
            <person name="Zhang Y."/>
            <person name="Hong G."/>
            <person name="Han B."/>
            <person name="Choisne N."/>
            <person name="Demange N."/>
            <person name="Orjeda G."/>
            <person name="Samain S."/>
            <person name="Cattolico L."/>
            <person name="Pelletier E."/>
            <person name="Couloux A."/>
            <person name="Segurens B."/>
            <person name="Wincker P."/>
            <person name="D'Hont A."/>
            <person name="Scarpelli C."/>
            <person name="Weissenbach J."/>
            <person name="Salanoubat M."/>
            <person name="Quetier F."/>
            <person name="Yu Y."/>
            <person name="Kim H.R."/>
            <person name="Rambo T."/>
            <person name="Currie J."/>
            <person name="Collura K."/>
            <person name="Luo M."/>
            <person name="Yang T."/>
            <person name="Ammiraju J.S.S."/>
            <person name="Engler F."/>
            <person name="Soderlund C."/>
            <person name="Wing R.A."/>
            <person name="Palmer L.E."/>
            <person name="de la Bastide M."/>
            <person name="Spiegel L."/>
            <person name="Nascimento L."/>
            <person name="Zutavern T."/>
            <person name="O'Shaughnessy A."/>
            <person name="Dike S."/>
            <person name="Dedhia N."/>
            <person name="Preston R."/>
            <person name="Balija V."/>
            <person name="McCombie W.R."/>
            <person name="Chow T."/>
            <person name="Chen H."/>
            <person name="Chung M."/>
            <person name="Chen C."/>
            <person name="Shaw J."/>
            <person name="Wu H."/>
            <person name="Hsiao K."/>
            <person name="Chao Y."/>
            <person name="Chu M."/>
            <person name="Cheng C."/>
            <person name="Hour A."/>
            <person name="Lee P."/>
            <person name="Lin S."/>
            <person name="Lin Y."/>
            <person name="Liou J."/>
            <person name="Liu S."/>
            <person name="Hsing Y."/>
            <person name="Raghuvanshi S."/>
            <person name="Mohanty A."/>
            <person name="Bharti A.K."/>
            <person name="Gaur A."/>
            <person name="Gupta V."/>
            <person name="Kumar D."/>
            <person name="Ravi V."/>
            <person name="Vij S."/>
            <person name="Kapur A."/>
            <person name="Khurana P."/>
            <person name="Khurana P."/>
            <person name="Khurana J.P."/>
            <person name="Tyagi A.K."/>
            <person name="Gaikwad K."/>
            <person name="Singh A."/>
            <person name="Dalal V."/>
            <person name="Srivastava S."/>
            <person name="Dixit A."/>
            <person name="Pal A.K."/>
            <person name="Ghazi I.A."/>
            <person name="Yadav M."/>
            <person name="Pandit A."/>
            <person name="Bhargava A."/>
            <person name="Sureshbabu K."/>
            <person name="Batra K."/>
            <person name="Sharma T.R."/>
            <person name="Mohapatra T."/>
            <person name="Singh N.K."/>
            <person name="Messing J."/>
            <person name="Nelson A.B."/>
            <person name="Fuks G."/>
            <person name="Kavchok S."/>
            <person name="Keizer G."/>
            <person name="Linton E."/>
            <person name="Llaca V."/>
            <person name="Song R."/>
            <person name="Tanyolac B."/>
            <person name="Young S."/>
            <person name="Ho-Il K."/>
            <person name="Hahn J.H."/>
            <person name="Sangsakoo G."/>
            <person name="Vanavichit A."/>
            <person name="de Mattos Luiz.A.T."/>
            <person name="Zimmer P.D."/>
            <person name="Malone G."/>
            <person name="Dellagostin O."/>
            <person name="de Oliveira A.C."/>
            <person name="Bevan M."/>
            <person name="Bancroft I."/>
            <person name="Minx P."/>
            <person name="Cordum H."/>
            <person name="Wilson R."/>
            <person name="Cheng Z."/>
            <person name="Jin W."/>
            <person name="Jiang J."/>
            <person name="Leong S.A."/>
            <person name="Iwama H."/>
            <person name="Gojobori T."/>
            <person name="Itoh T."/>
            <person name="Niimura Y."/>
            <person name="Fujii Y."/>
            <person name="Habara T."/>
            <person name="Sakai H."/>
            <person name="Sato Y."/>
            <person name="Wilson G."/>
            <person name="Kumar K."/>
            <person name="McCouch S."/>
            <person name="Juretic N."/>
            <person name="Hoen D."/>
            <person name="Wright S."/>
            <person name="Bruskiewich R."/>
            <person name="Bureau T."/>
            <person name="Miyao A."/>
            <person name="Hirochika H."/>
            <person name="Nishikawa T."/>
            <person name="Kadowaki K."/>
            <person name="Sugiura M."/>
            <person name="Burr B."/>
            <person name="Sasaki T."/>
        </authorList>
    </citation>
    <scope>NUCLEOTIDE SEQUENCE [LARGE SCALE GENOMIC DNA]</scope>
    <source>
        <strain evidence="3">cv. Nipponbare</strain>
    </source>
</reference>
<evidence type="ECO:0000313" key="3">
    <source>
        <dbReference type="Proteomes" id="UP000059680"/>
    </source>
</evidence>
<dbReference type="AlphaFoldDB" id="A0A0P0WI98"/>
<dbReference type="PaxDb" id="39947-A0A0P0WI98"/>
<dbReference type="InParanoid" id="A0A0P0WI98"/>
<gene>
    <name evidence="2" type="ordered locus">Os05g0161600</name>
    <name evidence="2" type="ORF">OSNPB_050161600</name>
</gene>
<dbReference type="Proteomes" id="UP000059680">
    <property type="component" value="Chromosome 5"/>
</dbReference>
<evidence type="ECO:0000313" key="2">
    <source>
        <dbReference type="EMBL" id="BAS92407.1"/>
    </source>
</evidence>
<keyword evidence="3" id="KW-1185">Reference proteome</keyword>
<dbReference type="EMBL" id="AP014961">
    <property type="protein sequence ID" value="BAS92407.1"/>
    <property type="molecule type" value="Genomic_DNA"/>
</dbReference>